<dbReference type="AlphaFoldDB" id="A0A269YFB9"/>
<reference evidence="7 10" key="2">
    <citation type="submission" date="2017-04" db="EMBL/GenBank/DDBJ databases">
        <title>Kefir bacterial isolates.</title>
        <authorList>
            <person name="Kim Y."/>
            <person name="Blasche S."/>
            <person name="Patil K.R."/>
        </authorList>
    </citation>
    <scope>NUCLEOTIDE SEQUENCE [LARGE SCALE GENOMIC DNA]</scope>
    <source>
        <strain evidence="7 10">OG2</strain>
    </source>
</reference>
<keyword evidence="3" id="KW-0677">Repeat</keyword>
<keyword evidence="4" id="KW-0012">Acyltransferase</keyword>
<dbReference type="Proteomes" id="UP000214739">
    <property type="component" value="Unassembled WGS sequence"/>
</dbReference>
<dbReference type="Proteomes" id="UP000294668">
    <property type="component" value="Unassembled WGS sequence"/>
</dbReference>
<protein>
    <submittedName>
        <fullName evidence="6">Galactoside O-acetyltransferase</fullName>
    </submittedName>
    <submittedName>
        <fullName evidence="7">Maltose acetyltransferase</fullName>
    </submittedName>
</protein>
<dbReference type="PANTHER" id="PTHR23416">
    <property type="entry name" value="SIALIC ACID SYNTHASE-RELATED"/>
    <property type="match status" value="1"/>
</dbReference>
<proteinExistence type="inferred from homology"/>
<name>A0A269YFB9_9LACO</name>
<evidence type="ECO:0000313" key="7">
    <source>
        <dbReference type="EMBL" id="PAK84215.1"/>
    </source>
</evidence>
<dbReference type="InterPro" id="IPR001451">
    <property type="entry name" value="Hexapep"/>
</dbReference>
<feature type="domain" description="Maltose/galactoside acetyltransferase" evidence="5">
    <location>
        <begin position="5"/>
        <end position="59"/>
    </location>
</feature>
<accession>A0A269YFB9</accession>
<dbReference type="SUPFAM" id="SSF51161">
    <property type="entry name" value="Trimeric LpxA-like enzymes"/>
    <property type="match status" value="1"/>
</dbReference>
<dbReference type="EMBL" id="BDGB01000006">
    <property type="protein sequence ID" value="GAW71039.1"/>
    <property type="molecule type" value="Genomic_DNA"/>
</dbReference>
<keyword evidence="2 7" id="KW-0808">Transferase</keyword>
<evidence type="ECO:0000313" key="11">
    <source>
        <dbReference type="Proteomes" id="UP000294668"/>
    </source>
</evidence>
<dbReference type="EMBL" id="PUFL01000002">
    <property type="protein sequence ID" value="TDG95133.1"/>
    <property type="molecule type" value="Genomic_DNA"/>
</dbReference>
<organism evidence="7 10">
    <name type="scientific">Lentilactobacillus parakefiri</name>
    <dbReference type="NCBI Taxonomy" id="152332"/>
    <lineage>
        <taxon>Bacteria</taxon>
        <taxon>Bacillati</taxon>
        <taxon>Bacillota</taxon>
        <taxon>Bacilli</taxon>
        <taxon>Lactobacillales</taxon>
        <taxon>Lactobacillaceae</taxon>
        <taxon>Lentilactobacillus</taxon>
    </lineage>
</organism>
<evidence type="ECO:0000313" key="6">
    <source>
        <dbReference type="EMBL" id="GAW71039.1"/>
    </source>
</evidence>
<dbReference type="InterPro" id="IPR051159">
    <property type="entry name" value="Hexapeptide_acetyltransf"/>
</dbReference>
<dbReference type="PROSITE" id="PS00101">
    <property type="entry name" value="HEXAPEP_TRANSFERASES"/>
    <property type="match status" value="1"/>
</dbReference>
<evidence type="ECO:0000256" key="2">
    <source>
        <dbReference type="ARBA" id="ARBA00022679"/>
    </source>
</evidence>
<evidence type="ECO:0000256" key="1">
    <source>
        <dbReference type="ARBA" id="ARBA00007274"/>
    </source>
</evidence>
<dbReference type="InterPro" id="IPR011004">
    <property type="entry name" value="Trimer_LpxA-like_sf"/>
</dbReference>
<dbReference type="CDD" id="cd03357">
    <property type="entry name" value="LbH_MAT_GAT"/>
    <property type="match status" value="1"/>
</dbReference>
<comment type="caution">
    <text evidence="7">The sequence shown here is derived from an EMBL/GenBank/DDBJ whole genome shotgun (WGS) entry which is preliminary data.</text>
</comment>
<dbReference type="RefSeq" id="WP_057962300.1">
    <property type="nucleotide sequence ID" value="NZ_BAAAXO010000052.1"/>
</dbReference>
<dbReference type="Gene3D" id="2.160.10.10">
    <property type="entry name" value="Hexapeptide repeat proteins"/>
    <property type="match status" value="1"/>
</dbReference>
<sequence>MTTELEKCLSGELYDAHDPYFKRQKAIANQFLQEYNRTGYADSEKRSQLLREHLGAIGDYVTVGTPFLCDFANNIHLGSKISINMNCSLMDSGKITIGDETMIAPNVQIYTGTHPVKTEERLNSNWRQHKEQHFVMTRSLPVTIGKQCWIGGGVIILPGVTIGDGSVIGGGSVVTKDIPANVVAVGNPCHVLRKVGQK</sequence>
<evidence type="ECO:0000313" key="9">
    <source>
        <dbReference type="Proteomes" id="UP000214739"/>
    </source>
</evidence>
<reference evidence="6 9" key="1">
    <citation type="journal article" date="2017" name="Biosci Microbiota Food Health">
        <title>Genomic characterization reconfirms the taxonomic status of Lactobacillus parakefiri.</title>
        <authorList>
            <person name="Tanizawa Y."/>
            <person name="Kobayashi H."/>
            <person name="Kaminuma E."/>
            <person name="Sakamoto M."/>
            <person name="Ohkuma M."/>
            <person name="Nakamura Y."/>
            <person name="Arita M."/>
            <person name="Tohno M."/>
        </authorList>
    </citation>
    <scope>NUCLEOTIDE SEQUENCE [LARGE SCALE GENOMIC DNA]</scope>
    <source>
        <strain evidence="6 9">JCM 8573</strain>
    </source>
</reference>
<dbReference type="Proteomes" id="UP000216802">
    <property type="component" value="Unassembled WGS sequence"/>
</dbReference>
<dbReference type="Pfam" id="PF00132">
    <property type="entry name" value="Hexapep"/>
    <property type="match status" value="1"/>
</dbReference>
<dbReference type="SMART" id="SM01266">
    <property type="entry name" value="Mac"/>
    <property type="match status" value="1"/>
</dbReference>
<evidence type="ECO:0000313" key="10">
    <source>
        <dbReference type="Proteomes" id="UP000216802"/>
    </source>
</evidence>
<gene>
    <name evidence="7" type="ORF">B8W98_05505</name>
    <name evidence="8" type="ORF">C5L28_002174</name>
    <name evidence="6" type="ORF">LPKJCM_00110</name>
</gene>
<dbReference type="InterPro" id="IPR024688">
    <property type="entry name" value="Mac_dom"/>
</dbReference>
<dbReference type="InterPro" id="IPR018357">
    <property type="entry name" value="Hexapep_transf_CS"/>
</dbReference>
<keyword evidence="11" id="KW-1185">Reference proteome</keyword>
<dbReference type="GO" id="GO:0016407">
    <property type="term" value="F:acetyltransferase activity"/>
    <property type="evidence" value="ECO:0007669"/>
    <property type="project" value="InterPro"/>
</dbReference>
<comment type="similarity">
    <text evidence="1">Belongs to the transferase hexapeptide repeat family.</text>
</comment>
<reference evidence="8 11" key="3">
    <citation type="journal article" date="2019" name="Appl. Microbiol. Biotechnol.">
        <title>Uncovering carbohydrate metabolism through a genotype-phenotype association study of 56 lactic acid bacteria genomes.</title>
        <authorList>
            <person name="Buron-Moles G."/>
            <person name="Chailyan A."/>
            <person name="Dolejs I."/>
            <person name="Forster J."/>
            <person name="Miks M.H."/>
        </authorList>
    </citation>
    <scope>NUCLEOTIDE SEQUENCE [LARGE SCALE GENOMIC DNA]</scope>
    <source>
        <strain evidence="8 11">DSM 10551</strain>
    </source>
</reference>
<dbReference type="Pfam" id="PF12464">
    <property type="entry name" value="Mac"/>
    <property type="match status" value="1"/>
</dbReference>
<evidence type="ECO:0000259" key="5">
    <source>
        <dbReference type="SMART" id="SM01266"/>
    </source>
</evidence>
<dbReference type="OrthoDB" id="9812571at2"/>
<evidence type="ECO:0000256" key="4">
    <source>
        <dbReference type="ARBA" id="ARBA00023315"/>
    </source>
</evidence>
<dbReference type="GO" id="GO:0008374">
    <property type="term" value="F:O-acyltransferase activity"/>
    <property type="evidence" value="ECO:0007669"/>
    <property type="project" value="TreeGrafter"/>
</dbReference>
<dbReference type="EMBL" id="NCXI01000031">
    <property type="protein sequence ID" value="PAK84215.1"/>
    <property type="molecule type" value="Genomic_DNA"/>
</dbReference>
<dbReference type="PANTHER" id="PTHR23416:SF23">
    <property type="entry name" value="ACETYLTRANSFERASE C18B11.09C-RELATED"/>
    <property type="match status" value="1"/>
</dbReference>
<evidence type="ECO:0000256" key="3">
    <source>
        <dbReference type="ARBA" id="ARBA00022737"/>
    </source>
</evidence>
<reference evidence="8" key="4">
    <citation type="submission" date="2019-02" db="EMBL/GenBank/DDBJ databases">
        <authorList>
            <person name="Buron G."/>
            <person name="Chaylann A."/>
            <person name="Dolejs I."/>
            <person name="Forster J."/>
            <person name="Miks M.H."/>
        </authorList>
    </citation>
    <scope>NUCLEOTIDE SEQUENCE</scope>
    <source>
        <strain evidence="8">DSM 10551</strain>
    </source>
</reference>
<dbReference type="FunFam" id="2.160.10.10:FF:000025">
    <property type="entry name" value="Hexapeptide-repeat containing-acetyltransferase"/>
    <property type="match status" value="1"/>
</dbReference>
<evidence type="ECO:0000313" key="8">
    <source>
        <dbReference type="EMBL" id="TDG95133.1"/>
    </source>
</evidence>